<dbReference type="PANTHER" id="PTHR47700">
    <property type="entry name" value="V CHITINASE, PUTATIVE (AFU_ORTHOLOGUE AFUA_6G13720)-RELATED"/>
    <property type="match status" value="1"/>
</dbReference>
<evidence type="ECO:0000313" key="18">
    <source>
        <dbReference type="Proteomes" id="UP000813385"/>
    </source>
</evidence>
<dbReference type="Pfam" id="PF00187">
    <property type="entry name" value="Chitin_bind_1"/>
    <property type="match status" value="1"/>
</dbReference>
<dbReference type="InterPro" id="IPR029070">
    <property type="entry name" value="Chitinase_insertion_sf"/>
</dbReference>
<comment type="catalytic activity">
    <reaction evidence="1">
        <text>Random endo-hydrolysis of N-acetyl-beta-D-glucosaminide (1-&gt;4)-beta-linkages in chitin and chitodextrins.</text>
        <dbReference type="EC" id="3.2.1.14"/>
    </reaction>
</comment>
<evidence type="ECO:0000256" key="5">
    <source>
        <dbReference type="ARBA" id="ARBA00022525"/>
    </source>
</evidence>
<dbReference type="InterPro" id="IPR011583">
    <property type="entry name" value="Chitinase_II/V-like_cat"/>
</dbReference>
<dbReference type="InterPro" id="IPR017853">
    <property type="entry name" value="GH"/>
</dbReference>
<keyword evidence="14" id="KW-0732">Signal</keyword>
<dbReference type="InterPro" id="IPR001002">
    <property type="entry name" value="Chitin-bd_1"/>
</dbReference>
<feature type="domain" description="GH18" evidence="16">
    <location>
        <begin position="512"/>
        <end position="873"/>
    </location>
</feature>
<feature type="domain" description="LysM" evidence="15">
    <location>
        <begin position="306"/>
        <end position="351"/>
    </location>
</feature>
<dbReference type="PROSITE" id="PS01095">
    <property type="entry name" value="GH18_1"/>
    <property type="match status" value="1"/>
</dbReference>
<dbReference type="OrthoDB" id="73875at2759"/>
<dbReference type="GO" id="GO:0006032">
    <property type="term" value="P:chitin catabolic process"/>
    <property type="evidence" value="ECO:0007669"/>
    <property type="project" value="UniProtKB-KW"/>
</dbReference>
<dbReference type="GO" id="GO:0005576">
    <property type="term" value="C:extracellular region"/>
    <property type="evidence" value="ECO:0007669"/>
    <property type="project" value="UniProtKB-SubCell"/>
</dbReference>
<feature type="chain" id="PRO_5035441866" description="chitinase" evidence="14">
    <location>
        <begin position="25"/>
        <end position="873"/>
    </location>
</feature>
<dbReference type="EC" id="3.2.1.14" evidence="4"/>
<dbReference type="CDD" id="cd00035">
    <property type="entry name" value="ChtBD1"/>
    <property type="match status" value="1"/>
</dbReference>
<dbReference type="EMBL" id="JAGPXD010000004">
    <property type="protein sequence ID" value="KAH7357778.1"/>
    <property type="molecule type" value="Genomic_DNA"/>
</dbReference>
<comment type="subcellular location">
    <subcellularLocation>
        <location evidence="2">Secreted</location>
    </subcellularLocation>
</comment>
<evidence type="ECO:0000256" key="14">
    <source>
        <dbReference type="SAM" id="SignalP"/>
    </source>
</evidence>
<evidence type="ECO:0000256" key="6">
    <source>
        <dbReference type="ARBA" id="ARBA00022669"/>
    </source>
</evidence>
<evidence type="ECO:0000256" key="2">
    <source>
        <dbReference type="ARBA" id="ARBA00004613"/>
    </source>
</evidence>
<dbReference type="InterPro" id="IPR018392">
    <property type="entry name" value="LysM"/>
</dbReference>
<dbReference type="GO" id="GO:0008061">
    <property type="term" value="F:chitin binding"/>
    <property type="evidence" value="ECO:0007669"/>
    <property type="project" value="UniProtKB-KW"/>
</dbReference>
<evidence type="ECO:0000256" key="13">
    <source>
        <dbReference type="RuleBase" id="RU000489"/>
    </source>
</evidence>
<dbReference type="CDD" id="cd02878">
    <property type="entry name" value="GH18_zymocin_alpha"/>
    <property type="match status" value="1"/>
</dbReference>
<keyword evidence="7 13" id="KW-0378">Hydrolase</keyword>
<dbReference type="GO" id="GO:0008843">
    <property type="term" value="F:endochitinase activity"/>
    <property type="evidence" value="ECO:0007669"/>
    <property type="project" value="UniProtKB-EC"/>
</dbReference>
<organism evidence="17 18">
    <name type="scientific">Plectosphaerella cucumerina</name>
    <dbReference type="NCBI Taxonomy" id="40658"/>
    <lineage>
        <taxon>Eukaryota</taxon>
        <taxon>Fungi</taxon>
        <taxon>Dikarya</taxon>
        <taxon>Ascomycota</taxon>
        <taxon>Pezizomycotina</taxon>
        <taxon>Sordariomycetes</taxon>
        <taxon>Hypocreomycetidae</taxon>
        <taxon>Glomerellales</taxon>
        <taxon>Plectosphaerellaceae</taxon>
        <taxon>Plectosphaerella</taxon>
    </lineage>
</organism>
<reference evidence="17" key="1">
    <citation type="journal article" date="2021" name="Nat. Commun.">
        <title>Genetic determinants of endophytism in the Arabidopsis root mycobiome.</title>
        <authorList>
            <person name="Mesny F."/>
            <person name="Miyauchi S."/>
            <person name="Thiergart T."/>
            <person name="Pickel B."/>
            <person name="Atanasova L."/>
            <person name="Karlsson M."/>
            <person name="Huettel B."/>
            <person name="Barry K.W."/>
            <person name="Haridas S."/>
            <person name="Chen C."/>
            <person name="Bauer D."/>
            <person name="Andreopoulos W."/>
            <person name="Pangilinan J."/>
            <person name="LaButti K."/>
            <person name="Riley R."/>
            <person name="Lipzen A."/>
            <person name="Clum A."/>
            <person name="Drula E."/>
            <person name="Henrissat B."/>
            <person name="Kohler A."/>
            <person name="Grigoriev I.V."/>
            <person name="Martin F.M."/>
            <person name="Hacquard S."/>
        </authorList>
    </citation>
    <scope>NUCLEOTIDE SEQUENCE</scope>
    <source>
        <strain evidence="17">MPI-CAGE-AT-0016</strain>
    </source>
</reference>
<evidence type="ECO:0000256" key="1">
    <source>
        <dbReference type="ARBA" id="ARBA00000822"/>
    </source>
</evidence>
<evidence type="ECO:0000256" key="12">
    <source>
        <dbReference type="ARBA" id="ARBA00023326"/>
    </source>
</evidence>
<dbReference type="InterPro" id="IPR036779">
    <property type="entry name" value="LysM_dom_sf"/>
</dbReference>
<dbReference type="SUPFAM" id="SSF51445">
    <property type="entry name" value="(Trans)glycosidases"/>
    <property type="match status" value="1"/>
</dbReference>
<feature type="signal peptide" evidence="14">
    <location>
        <begin position="1"/>
        <end position="24"/>
    </location>
</feature>
<keyword evidence="8" id="KW-0146">Chitin degradation</keyword>
<sequence length="873" mass="95909">MGHAFLRAVISALAVASQFHSARATLLAQERRCPVRCQDAQDPSAWTLYNSVQRLSYCEEPTIFEVSLSAPLEGPEEIVAVRACTAGQGRDTMRISQADPAKEFAGRIAKRQTEHSGTIDCSTSSPQTAHVQLARRGNRNNDAATSTSALAIMSEMRTWISNSKVDGCRTTVVFGHLNGTYAGFFSGPRIAATSSFEAFEEALTKDLQKGAPELALIQHCGASKSQASDSDAEKDGGGVAVGLVVARDLASVHEALRLWGSAKCVEDGKGSFETDNLDMQLPTFPFTAVSTNTNPLRERQSIFDCRTVDVFQGDLCPALAKRCGISLDMYYKFNTAKDHCTTLQEGQQVCCTLGRLPDRKKPPKADGSCEHYTTVADDNCSKIAISNGLTVQELGDINKKTWGWTGCNPLGLRVTLCIGLGTPPMPAAVEGASCGPTKPGTRPPVGDQTLADLNPCPLKVCCNIWGNCGLTDDFCTVEKSKTGAPGTSGHKNGCIQNCERKIMNNSEKPAIFRKLGYFEAWNFNRQCLKMDVYRTMSHAQKYTDIHFSFGEISANFDPYIPADQMEQWKRFVKMKKRPGESGGVRKILAFGGWAFSTNLATYQRFPNVVKPENRVAFARKVATFAMAHNLDGIDFDWEYPGAPDLPTQALADQRGKDEGANYLAFLQEVRKVLPAHMTLSIAAPASYWYLKAFPIARMAQVLDYIVYMTYDLHGQWDWANMWSSPGCPQGNCLRSHVNNTETEEALTMITKAGVPAHKVLVGVATYGRSFKMSSAGCTGPMCTFLGPKISPAAKGVCTNEPGYLALAEINKIIKENPNAKYWYDTESESNMMVYNRLEWVAYMDDNTRRAREAKAFRRNFGGTIEWAVDLQEE</sequence>
<dbReference type="Gene3D" id="3.10.50.10">
    <property type="match status" value="1"/>
</dbReference>
<evidence type="ECO:0000313" key="17">
    <source>
        <dbReference type="EMBL" id="KAH7357778.1"/>
    </source>
</evidence>
<dbReference type="AlphaFoldDB" id="A0A8K0TG06"/>
<proteinExistence type="inferred from homology"/>
<feature type="non-terminal residue" evidence="17">
    <location>
        <position position="873"/>
    </location>
</feature>
<keyword evidence="5" id="KW-0964">Secreted</keyword>
<dbReference type="SMART" id="SM00636">
    <property type="entry name" value="Glyco_18"/>
    <property type="match status" value="1"/>
</dbReference>
<dbReference type="InterPro" id="IPR036861">
    <property type="entry name" value="Endochitinase-like_sf"/>
</dbReference>
<gene>
    <name evidence="17" type="ORF">B0T11DRAFT_229324</name>
</gene>
<name>A0A8K0TG06_9PEZI</name>
<keyword evidence="11 13" id="KW-0326">Glycosidase</keyword>
<feature type="domain" description="LysM" evidence="15">
    <location>
        <begin position="370"/>
        <end position="418"/>
    </location>
</feature>
<dbReference type="Gene3D" id="3.10.350.10">
    <property type="entry name" value="LysM domain"/>
    <property type="match status" value="2"/>
</dbReference>
<keyword evidence="9" id="KW-0843">Virulence</keyword>
<dbReference type="PROSITE" id="PS51782">
    <property type="entry name" value="LYSM"/>
    <property type="match status" value="2"/>
</dbReference>
<dbReference type="InterPro" id="IPR001579">
    <property type="entry name" value="Glyco_hydro_18_chit_AS"/>
</dbReference>
<evidence type="ECO:0000256" key="10">
    <source>
        <dbReference type="ARBA" id="ARBA00023277"/>
    </source>
</evidence>
<comment type="similarity">
    <text evidence="3">Belongs to the glycosyl hydrolase 18 family. Chitinase class V subfamily.</text>
</comment>
<evidence type="ECO:0000256" key="7">
    <source>
        <dbReference type="ARBA" id="ARBA00022801"/>
    </source>
</evidence>
<dbReference type="GO" id="GO:0000272">
    <property type="term" value="P:polysaccharide catabolic process"/>
    <property type="evidence" value="ECO:0007669"/>
    <property type="project" value="UniProtKB-KW"/>
</dbReference>
<keyword evidence="6" id="KW-0147">Chitin-binding</keyword>
<evidence type="ECO:0000259" key="16">
    <source>
        <dbReference type="PROSITE" id="PS51910"/>
    </source>
</evidence>
<dbReference type="PROSITE" id="PS51910">
    <property type="entry name" value="GH18_2"/>
    <property type="match status" value="1"/>
</dbReference>
<evidence type="ECO:0000256" key="3">
    <source>
        <dbReference type="ARBA" id="ARBA00008682"/>
    </source>
</evidence>
<keyword evidence="10" id="KW-0119">Carbohydrate metabolism</keyword>
<protein>
    <recommendedName>
        <fullName evidence="4">chitinase</fullName>
        <ecNumber evidence="4">3.2.1.14</ecNumber>
    </recommendedName>
</protein>
<dbReference type="InterPro" id="IPR001223">
    <property type="entry name" value="Glyco_hydro18_cat"/>
</dbReference>
<dbReference type="Gene3D" id="3.20.20.80">
    <property type="entry name" value="Glycosidases"/>
    <property type="match status" value="1"/>
</dbReference>
<dbReference type="PANTHER" id="PTHR47700:SF2">
    <property type="entry name" value="CHITINASE"/>
    <property type="match status" value="1"/>
</dbReference>
<comment type="caution">
    <text evidence="17">The sequence shown here is derived from an EMBL/GenBank/DDBJ whole genome shotgun (WGS) entry which is preliminary data.</text>
</comment>
<dbReference type="Pfam" id="PF00704">
    <property type="entry name" value="Glyco_hydro_18"/>
    <property type="match status" value="1"/>
</dbReference>
<dbReference type="Gene3D" id="3.30.60.10">
    <property type="entry name" value="Endochitinase-like"/>
    <property type="match status" value="1"/>
</dbReference>
<evidence type="ECO:0000256" key="8">
    <source>
        <dbReference type="ARBA" id="ARBA00023024"/>
    </source>
</evidence>
<keyword evidence="12" id="KW-0624">Polysaccharide degradation</keyword>
<keyword evidence="18" id="KW-1185">Reference proteome</keyword>
<dbReference type="SUPFAM" id="SSF54556">
    <property type="entry name" value="Chitinase insertion domain"/>
    <property type="match status" value="1"/>
</dbReference>
<dbReference type="Pfam" id="PF01476">
    <property type="entry name" value="LysM"/>
    <property type="match status" value="1"/>
</dbReference>
<accession>A0A8K0TG06</accession>
<evidence type="ECO:0000259" key="15">
    <source>
        <dbReference type="PROSITE" id="PS51782"/>
    </source>
</evidence>
<dbReference type="Proteomes" id="UP000813385">
    <property type="component" value="Unassembled WGS sequence"/>
</dbReference>
<dbReference type="InterPro" id="IPR053214">
    <property type="entry name" value="LysM12-like"/>
</dbReference>
<evidence type="ECO:0000256" key="9">
    <source>
        <dbReference type="ARBA" id="ARBA00023026"/>
    </source>
</evidence>
<evidence type="ECO:0000256" key="11">
    <source>
        <dbReference type="ARBA" id="ARBA00023295"/>
    </source>
</evidence>
<dbReference type="SUPFAM" id="SSF57016">
    <property type="entry name" value="Plant lectins/antimicrobial peptides"/>
    <property type="match status" value="1"/>
</dbReference>
<evidence type="ECO:0000256" key="4">
    <source>
        <dbReference type="ARBA" id="ARBA00012729"/>
    </source>
</evidence>